<dbReference type="RefSeq" id="WP_377923337.1">
    <property type="nucleotide sequence ID" value="NZ_JBHRSU010000033.1"/>
</dbReference>
<comment type="caution">
    <text evidence="1">The sequence shown here is derived from an EMBL/GenBank/DDBJ whole genome shotgun (WGS) entry which is preliminary data.</text>
</comment>
<evidence type="ECO:0000313" key="1">
    <source>
        <dbReference type="EMBL" id="MFC3101440.1"/>
    </source>
</evidence>
<gene>
    <name evidence="1" type="ORF">ACFODK_11130</name>
</gene>
<keyword evidence="2" id="KW-1185">Reference proteome</keyword>
<organism evidence="1 2">
    <name type="scientific">Alteraurantiacibacter lauratis</name>
    <dbReference type="NCBI Taxonomy" id="2054627"/>
    <lineage>
        <taxon>Bacteria</taxon>
        <taxon>Pseudomonadati</taxon>
        <taxon>Pseudomonadota</taxon>
        <taxon>Alphaproteobacteria</taxon>
        <taxon>Sphingomonadales</taxon>
        <taxon>Erythrobacteraceae</taxon>
        <taxon>Alteraurantiacibacter</taxon>
    </lineage>
</organism>
<dbReference type="Proteomes" id="UP001595378">
    <property type="component" value="Unassembled WGS sequence"/>
</dbReference>
<name>A0ABV7EHX2_9SPHN</name>
<accession>A0ABV7EHX2</accession>
<evidence type="ECO:0000313" key="2">
    <source>
        <dbReference type="Proteomes" id="UP001595378"/>
    </source>
</evidence>
<proteinExistence type="predicted"/>
<sequence>AAHASSDNQNNERDISKGLLLQRRHSESIHALNFKRLIGFRPQEWYWERELAAGSSEEDIREYPTVELIRAMHEWKDAGEPV</sequence>
<protein>
    <submittedName>
        <fullName evidence="1">Uncharacterized protein</fullName>
    </submittedName>
</protein>
<feature type="non-terminal residue" evidence="1">
    <location>
        <position position="1"/>
    </location>
</feature>
<dbReference type="EMBL" id="JBHRSU010000033">
    <property type="protein sequence ID" value="MFC3101440.1"/>
    <property type="molecule type" value="Genomic_DNA"/>
</dbReference>
<reference evidence="2" key="1">
    <citation type="journal article" date="2019" name="Int. J. Syst. Evol. Microbiol.">
        <title>The Global Catalogue of Microorganisms (GCM) 10K type strain sequencing project: providing services to taxonomists for standard genome sequencing and annotation.</title>
        <authorList>
            <consortium name="The Broad Institute Genomics Platform"/>
            <consortium name="The Broad Institute Genome Sequencing Center for Infectious Disease"/>
            <person name="Wu L."/>
            <person name="Ma J."/>
        </authorList>
    </citation>
    <scope>NUCLEOTIDE SEQUENCE [LARGE SCALE GENOMIC DNA]</scope>
    <source>
        <strain evidence="2">KCTC 52606</strain>
    </source>
</reference>